<dbReference type="AlphaFoldDB" id="A0A1G7BNT5"/>
<keyword evidence="2" id="KW-1185">Reference proteome</keyword>
<dbReference type="STRING" id="58114.SAMN05216270_11742"/>
<reference evidence="2" key="1">
    <citation type="submission" date="2016-10" db="EMBL/GenBank/DDBJ databases">
        <authorList>
            <person name="Varghese N."/>
            <person name="Submissions S."/>
        </authorList>
    </citation>
    <scope>NUCLEOTIDE SEQUENCE [LARGE SCALE GENOMIC DNA]</scope>
    <source>
        <strain evidence="2">CGMCC 4.3516</strain>
    </source>
</reference>
<sequence>MTIVKDGVDDTARELFDDSEEQESFRRGLIDQDWASWPLVNGTYPGDLVAVACGWVAPLLAAVDEGGRVPAVRTDHPWVEAVSTAIMGRLQHWALRGDSPVTPMWQAFLTETETAEVFDASKIPPRLEELRGESLFDILQFKYRAVQFVTGGLHDREAAAALAWVRDGDGVQGIAVGVITGAAGTGKSRLAAEVCDRLVASVPEWQAGFADYAALPEAGVPQRPMLLVCDYPERHPDRVGDFLARLWRHYREGRLAVPVRVLLVSRHRETWWEPVRARCRNLEDLVHHRVDLAPARLDADELDRHVAQAFDDFCDGFGVPKVWRQDLSIELVGADRPLLVHIAALLAAHGLAHISPGQVADQSPACTSGSEALLDDLITAEVDRLRGVPFDEDRDRGGAVFTTAAQVREALCLTTLTAPSRCDLPDLLACTEAFGPNGTGNRVTVAERMLDAFPATAQDRPEDRSLWSVAPVEPDLVAAHLLARTPGRSTLVKRLVASATVTERPAYHAQLVSALALATEDYPEIGTDLKQHLADSLAALIGAGKATAEPLGTLLAERLVALVKAAVAQAAEQDLTAARQLTTAISLPDLVSDQRIDQIATEALWVLPYPHPALTGLGAALAARALTHHEREPDADRAALAATCGQLGNWLGAHGQRLEALIVTERARGFYEELAEANRAAYLPALASSVSNLAVRLGEVGRRAEALAAAERAVAMREELVEGNRAAYLPDLATSVWMAAYVRHALGIERDVALDYCDRAIGYYQGLSEAEPDAFSDTLAAVEALRQTLVEQCDEPA</sequence>
<proteinExistence type="predicted"/>
<dbReference type="EMBL" id="FNAD01000017">
    <property type="protein sequence ID" value="SDE28116.1"/>
    <property type="molecule type" value="Genomic_DNA"/>
</dbReference>
<dbReference type="Proteomes" id="UP000198949">
    <property type="component" value="Unassembled WGS sequence"/>
</dbReference>
<evidence type="ECO:0000313" key="2">
    <source>
        <dbReference type="Proteomes" id="UP000198949"/>
    </source>
</evidence>
<gene>
    <name evidence="1" type="ORF">SAMN05216270_11742</name>
</gene>
<evidence type="ECO:0000313" key="1">
    <source>
        <dbReference type="EMBL" id="SDE28116.1"/>
    </source>
</evidence>
<protein>
    <submittedName>
        <fullName evidence="1">Tetratricopeptide repeat-containing protein</fullName>
    </submittedName>
</protein>
<dbReference type="Gene3D" id="1.25.40.10">
    <property type="entry name" value="Tetratricopeptide repeat domain"/>
    <property type="match status" value="1"/>
</dbReference>
<name>A0A1G7BNT5_9ACTN</name>
<dbReference type="InterPro" id="IPR011990">
    <property type="entry name" value="TPR-like_helical_dom_sf"/>
</dbReference>
<accession>A0A1G7BNT5</accession>
<organism evidence="1 2">
    <name type="scientific">Glycomyces harbinensis</name>
    <dbReference type="NCBI Taxonomy" id="58114"/>
    <lineage>
        <taxon>Bacteria</taxon>
        <taxon>Bacillati</taxon>
        <taxon>Actinomycetota</taxon>
        <taxon>Actinomycetes</taxon>
        <taxon>Glycomycetales</taxon>
        <taxon>Glycomycetaceae</taxon>
        <taxon>Glycomyces</taxon>
    </lineage>
</organism>